<keyword evidence="1" id="KW-0812">Transmembrane</keyword>
<evidence type="ECO:0000313" key="3">
    <source>
        <dbReference type="Proteomes" id="UP000664132"/>
    </source>
</evidence>
<proteinExistence type="predicted"/>
<accession>A0A8H7T2U8</accession>
<sequence length="352" mass="39944">MSPTFYGQYGHWKRDLGVFLVFICIIFGLSADYALARENDTPVICYLGSWSSLHKCPTTASEGFAWRYGSRGHGANFYIPQPINRSTNVGSDKGVFDTGVQFTDYVEDVVIWKRTKSQFLKQTHQSYLTLHRHISRLIVQEKEFADQALRWTMQTRTDLQRIAKSGTLKPAKIEKQVRSILVRPKKYDSIATLRKGTYSGMKRIAESLELVDELKGYYNILAHPTGSILEMHKLQSLTDPKYWWKQFKPHFKRKSDVDTKALASHFSALVQAGKVLESLAKSQQGLGTILGSFENGVKGKSALSTKGELSSEVLQGWVDVLSEAMSSLDNSKTKLEILKEVGDRKRRENMYE</sequence>
<evidence type="ECO:0000313" key="2">
    <source>
        <dbReference type="EMBL" id="KAG4411258.1"/>
    </source>
</evidence>
<gene>
    <name evidence="2" type="ORF">IFR04_015605</name>
</gene>
<organism evidence="2 3">
    <name type="scientific">Cadophora malorum</name>
    <dbReference type="NCBI Taxonomy" id="108018"/>
    <lineage>
        <taxon>Eukaryota</taxon>
        <taxon>Fungi</taxon>
        <taxon>Dikarya</taxon>
        <taxon>Ascomycota</taxon>
        <taxon>Pezizomycotina</taxon>
        <taxon>Leotiomycetes</taxon>
        <taxon>Helotiales</taxon>
        <taxon>Ploettnerulaceae</taxon>
        <taxon>Cadophora</taxon>
    </lineage>
</organism>
<protein>
    <submittedName>
        <fullName evidence="2">Uncharacterized protein</fullName>
    </submittedName>
</protein>
<dbReference type="Proteomes" id="UP000664132">
    <property type="component" value="Unassembled WGS sequence"/>
</dbReference>
<dbReference type="OrthoDB" id="10589176at2759"/>
<name>A0A8H7T2U8_9HELO</name>
<reference evidence="2" key="1">
    <citation type="submission" date="2021-02" db="EMBL/GenBank/DDBJ databases">
        <title>Genome sequence Cadophora malorum strain M34.</title>
        <authorList>
            <person name="Stefanovic E."/>
            <person name="Vu D."/>
            <person name="Scully C."/>
            <person name="Dijksterhuis J."/>
            <person name="Roader J."/>
            <person name="Houbraken J."/>
        </authorList>
    </citation>
    <scope>NUCLEOTIDE SEQUENCE</scope>
    <source>
        <strain evidence="2">M34</strain>
    </source>
</reference>
<dbReference type="AlphaFoldDB" id="A0A8H7T2U8"/>
<keyword evidence="1" id="KW-0472">Membrane</keyword>
<evidence type="ECO:0000256" key="1">
    <source>
        <dbReference type="SAM" id="Phobius"/>
    </source>
</evidence>
<feature type="transmembrane region" description="Helical" evidence="1">
    <location>
        <begin position="16"/>
        <end position="36"/>
    </location>
</feature>
<comment type="caution">
    <text evidence="2">The sequence shown here is derived from an EMBL/GenBank/DDBJ whole genome shotgun (WGS) entry which is preliminary data.</text>
</comment>
<keyword evidence="1" id="KW-1133">Transmembrane helix</keyword>
<dbReference type="EMBL" id="JAFJYH010000499">
    <property type="protein sequence ID" value="KAG4411258.1"/>
    <property type="molecule type" value="Genomic_DNA"/>
</dbReference>
<keyword evidence="3" id="KW-1185">Reference proteome</keyword>